<keyword evidence="6" id="KW-1185">Reference proteome</keyword>
<dbReference type="EMBL" id="CP002547">
    <property type="protein sequence ID" value="ADY57359.1"/>
    <property type="molecule type" value="Genomic_DNA"/>
</dbReference>
<dbReference type="Gene3D" id="3.20.20.150">
    <property type="entry name" value="Divalent-metal-dependent TIM barrel enzymes"/>
    <property type="match status" value="1"/>
</dbReference>
<dbReference type="KEGG" id="sgy:Sgly_3091"/>
<dbReference type="eggNOG" id="COG3622">
    <property type="taxonomic scope" value="Bacteria"/>
</dbReference>
<evidence type="ECO:0000259" key="4">
    <source>
        <dbReference type="Pfam" id="PF01261"/>
    </source>
</evidence>
<reference evidence="5 6" key="1">
    <citation type="journal article" date="2011" name="Stand. Genomic Sci.">
        <title>Complete genome sequence of Syntrophobotulus glycolicus type strain (FlGlyR).</title>
        <authorList>
            <person name="Han C."/>
            <person name="Mwirichia R."/>
            <person name="Chertkov O."/>
            <person name="Held B."/>
            <person name="Lapidus A."/>
            <person name="Nolan M."/>
            <person name="Lucas S."/>
            <person name="Hammon N."/>
            <person name="Deshpande S."/>
            <person name="Cheng J.F."/>
            <person name="Tapia R."/>
            <person name="Goodwin L."/>
            <person name="Pitluck S."/>
            <person name="Huntemann M."/>
            <person name="Liolios K."/>
            <person name="Ivanova N."/>
            <person name="Pagani I."/>
            <person name="Mavromatis K."/>
            <person name="Ovchinikova G."/>
            <person name="Pati A."/>
            <person name="Chen A."/>
            <person name="Palaniappan K."/>
            <person name="Land M."/>
            <person name="Hauser L."/>
            <person name="Brambilla E.M."/>
            <person name="Rohde M."/>
            <person name="Spring S."/>
            <person name="Sikorski J."/>
            <person name="Goker M."/>
            <person name="Woyke T."/>
            <person name="Bristow J."/>
            <person name="Eisen J.A."/>
            <person name="Markowitz V."/>
            <person name="Hugenholtz P."/>
            <person name="Kyrpides N.C."/>
            <person name="Klenk H.P."/>
            <person name="Detter J.C."/>
        </authorList>
    </citation>
    <scope>NUCLEOTIDE SEQUENCE [LARGE SCALE GENOMIC DNA]</scope>
    <source>
        <strain evidence="6">DSM 8271 / FlGlyR</strain>
    </source>
</reference>
<comment type="similarity">
    <text evidence="2">Belongs to the hyi family.</text>
</comment>
<dbReference type="AlphaFoldDB" id="F0T0Y8"/>
<dbReference type="InterPro" id="IPR036237">
    <property type="entry name" value="Xyl_isomerase-like_sf"/>
</dbReference>
<dbReference type="InterPro" id="IPR013022">
    <property type="entry name" value="Xyl_isomerase-like_TIM-brl"/>
</dbReference>
<dbReference type="STRING" id="645991.Sgly_3091"/>
<dbReference type="PANTHER" id="PTHR43489">
    <property type="entry name" value="ISOMERASE"/>
    <property type="match status" value="1"/>
</dbReference>
<keyword evidence="1 2" id="KW-0413">Isomerase</keyword>
<accession>F0T0Y8</accession>
<organism evidence="5 6">
    <name type="scientific">Syntrophobotulus glycolicus (strain DSM 8271 / FlGlyR)</name>
    <dbReference type="NCBI Taxonomy" id="645991"/>
    <lineage>
        <taxon>Bacteria</taxon>
        <taxon>Bacillati</taxon>
        <taxon>Bacillota</taxon>
        <taxon>Clostridia</taxon>
        <taxon>Eubacteriales</taxon>
        <taxon>Desulfitobacteriaceae</taxon>
        <taxon>Syntrophobotulus</taxon>
    </lineage>
</organism>
<reference evidence="6" key="2">
    <citation type="submission" date="2011-02" db="EMBL/GenBank/DDBJ databases">
        <title>The complete genome of Syntrophobotulus glycolicus DSM 8271.</title>
        <authorList>
            <person name="Lucas S."/>
            <person name="Copeland A."/>
            <person name="Lapidus A."/>
            <person name="Bruce D."/>
            <person name="Goodwin L."/>
            <person name="Pitluck S."/>
            <person name="Kyrpides N."/>
            <person name="Mavromatis K."/>
            <person name="Pagani I."/>
            <person name="Ivanova N."/>
            <person name="Mikhailova N."/>
            <person name="Chertkov O."/>
            <person name="Held B."/>
            <person name="Detter J.C."/>
            <person name="Tapia R."/>
            <person name="Han C."/>
            <person name="Land M."/>
            <person name="Hauser L."/>
            <person name="Markowitz V."/>
            <person name="Cheng J.-F."/>
            <person name="Hugenholtz P."/>
            <person name="Woyke T."/>
            <person name="Wu D."/>
            <person name="Spring S."/>
            <person name="Schroeder M."/>
            <person name="Brambilla E."/>
            <person name="Klenk H.-P."/>
            <person name="Eisen J.A."/>
        </authorList>
    </citation>
    <scope>NUCLEOTIDE SEQUENCE [LARGE SCALE GENOMIC DNA]</scope>
    <source>
        <strain evidence="6">DSM 8271 / FlGlyR</strain>
    </source>
</reference>
<dbReference type="FunFam" id="3.20.20.150:FF:000007">
    <property type="entry name" value="Hydroxypyruvate isomerase"/>
    <property type="match status" value="1"/>
</dbReference>
<dbReference type="OrthoDB" id="9786584at2"/>
<dbReference type="PIRSF" id="PIRSF006241">
    <property type="entry name" value="HyI"/>
    <property type="match status" value="1"/>
</dbReference>
<dbReference type="Proteomes" id="UP000007488">
    <property type="component" value="Chromosome"/>
</dbReference>
<evidence type="ECO:0000313" key="6">
    <source>
        <dbReference type="Proteomes" id="UP000007488"/>
    </source>
</evidence>
<evidence type="ECO:0000313" key="5">
    <source>
        <dbReference type="EMBL" id="ADY57359.1"/>
    </source>
</evidence>
<evidence type="ECO:0000256" key="2">
    <source>
        <dbReference type="PIRNR" id="PIRNR006241"/>
    </source>
</evidence>
<dbReference type="HOGENOM" id="CLU_050006_1_2_9"/>
<dbReference type="SUPFAM" id="SSF51658">
    <property type="entry name" value="Xylose isomerase-like"/>
    <property type="match status" value="1"/>
</dbReference>
<gene>
    <name evidence="5" type="ordered locus">Sgly_3091</name>
</gene>
<sequence length="261" mass="29105">MPQFSANLNFLFNEHPFMERFAAAAKAGFKNVEFMFPYDFDIAQVKEELEKNNLKLVLFNLPAGDWAGGDRGLAADPDRKAEFTASVGKAVEAAGILGTKKVNCLCGMVKGNYSREEVLTNIADNLAYAAREFQKAGLDLMVEPINHIDMPGFTINTTKHGMEVIELAKEPNIYLQYDIYHADKEEENHDEIIEKYLSKIGHVQVADNPGRNQPGTGSIKIKEIFETLAQKGYEGYIGMEYKPTGDTVDSLSWVGSYGYKL</sequence>
<proteinExistence type="inferred from homology"/>
<protein>
    <submittedName>
        <fullName evidence="5">Hydroxypyruvate isomerase</fullName>
        <ecNumber evidence="5">5.3.1.22</ecNumber>
    </submittedName>
</protein>
<dbReference type="GO" id="GO:0008903">
    <property type="term" value="F:hydroxypyruvate isomerase activity"/>
    <property type="evidence" value="ECO:0007669"/>
    <property type="project" value="UniProtKB-EC"/>
</dbReference>
<feature type="domain" description="Xylose isomerase-like TIM barrel" evidence="4">
    <location>
        <begin position="21"/>
        <end position="254"/>
    </location>
</feature>
<dbReference type="GO" id="GO:0046487">
    <property type="term" value="P:glyoxylate metabolic process"/>
    <property type="evidence" value="ECO:0007669"/>
    <property type="project" value="TreeGrafter"/>
</dbReference>
<dbReference type="EC" id="5.3.1.22" evidence="5"/>
<dbReference type="Pfam" id="PF01261">
    <property type="entry name" value="AP_endonuc_2"/>
    <property type="match status" value="1"/>
</dbReference>
<dbReference type="PANTHER" id="PTHR43489:SF13">
    <property type="entry name" value="HYDROXYPYRUVATE ISOMERASE"/>
    <property type="match status" value="1"/>
</dbReference>
<feature type="active site" description="Proton donor/acceptor" evidence="3">
    <location>
        <position position="143"/>
    </location>
</feature>
<dbReference type="InterPro" id="IPR026040">
    <property type="entry name" value="HyI-like"/>
</dbReference>
<evidence type="ECO:0000256" key="3">
    <source>
        <dbReference type="PIRSR" id="PIRSR006241-50"/>
    </source>
</evidence>
<dbReference type="RefSeq" id="WP_013626131.1">
    <property type="nucleotide sequence ID" value="NC_015172.1"/>
</dbReference>
<feature type="active site" description="Proton donor/acceptor" evidence="3">
    <location>
        <position position="240"/>
    </location>
</feature>
<name>F0T0Y8_SYNGF</name>
<dbReference type="InterPro" id="IPR050417">
    <property type="entry name" value="Sugar_Epim/Isomerase"/>
</dbReference>
<evidence type="ECO:0000256" key="1">
    <source>
        <dbReference type="ARBA" id="ARBA00023235"/>
    </source>
</evidence>